<dbReference type="Pfam" id="PF25053">
    <property type="entry name" value="DUF7791"/>
    <property type="match status" value="1"/>
</dbReference>
<reference evidence="4" key="1">
    <citation type="journal article" date="2020" name="Stud. Mycol.">
        <title>101 Dothideomycetes genomes: a test case for predicting lifestyles and emergence of pathogens.</title>
        <authorList>
            <person name="Haridas S."/>
            <person name="Albert R."/>
            <person name="Binder M."/>
            <person name="Bloem J."/>
            <person name="Labutti K."/>
            <person name="Salamov A."/>
            <person name="Andreopoulos B."/>
            <person name="Baker S."/>
            <person name="Barry K."/>
            <person name="Bills G."/>
            <person name="Bluhm B."/>
            <person name="Cannon C."/>
            <person name="Castanera R."/>
            <person name="Culley D."/>
            <person name="Daum C."/>
            <person name="Ezra D."/>
            <person name="Gonzalez J."/>
            <person name="Henrissat B."/>
            <person name="Kuo A."/>
            <person name="Liang C."/>
            <person name="Lipzen A."/>
            <person name="Lutzoni F."/>
            <person name="Magnuson J."/>
            <person name="Mondo S."/>
            <person name="Nolan M."/>
            <person name="Ohm R."/>
            <person name="Pangilinan J."/>
            <person name="Park H.-J."/>
            <person name="Ramirez L."/>
            <person name="Alfaro M."/>
            <person name="Sun H."/>
            <person name="Tritt A."/>
            <person name="Yoshinaga Y."/>
            <person name="Zwiers L.-H."/>
            <person name="Turgeon B."/>
            <person name="Goodwin S."/>
            <person name="Spatafora J."/>
            <person name="Crous P."/>
            <person name="Grigoriev I."/>
        </authorList>
    </citation>
    <scope>NUCLEOTIDE SEQUENCE</scope>
    <source>
        <strain evidence="4">CBS 122368</strain>
    </source>
</reference>
<keyword evidence="5" id="KW-1185">Reference proteome</keyword>
<sequence length="1090" mass="124373">MEALVGLAAFGVACNVMQTIHFGLEAASVCKRLWEGKSPAPEVDDHRVALEKAAQELQQSLPSLPANAGDPGDHELRSVVVKLLNVADDLKKELEKCKKSATVSGWRKVKTAFTYIVRRKKEVEKLSRSLKDFQEIMELNILVGLKARLEHNHVTVHRNLDALDRKTQAFLQQLEAGNTQMSVLIGLESGQVRTLVTQEGEKVRSSLHGHTKAIGDVVVNESVRTRHHVDSTFDDHRSMQAREAQLEAFLRSLEYPEMNARRNAPAINNTHKGTYHWIFDDEIGCNEGRQRKWSSFSDWLQSGDPVYWISGKPGSGKSSLIRILITDERASAFLDQWRLDAKILTAFIWNAGSALQRSQVGLLATLLHQLLSVSHQATWQLLEVRPATHSKRYISDWSRGELLHALKLALQFENSPVCFFIDGLDEIDPAEYDGKHGLLDLIDSFPSIPNVKICLGSREESVFLLRLKEYPRLRLQDLTQSDMSKYVHQTLSASTVATHEELSRLADLIIEKAAGVFLWVHLVTQSIRNGLIQFDDWDKLFRRVNLLPSALSALYKEMWNRLNEEDQQIYRNEAAVYFKLALKFRGQLLFSMLLRSKPAVLRAFLSGGREITEQYVVNELMNFHHQLIARCGGFLEVSSSSKRQLKKGSIYEWINRRVSFVHRSASDFFKDTTHGQRILSYDPRTAAERGYSEVPSLLLPFEFFCSDTNGAALGDLLHRLRYVLVVDKYITQDPDLELPFLDLMASHLDRNPTSLSMGLSFVEYAAAMGSIQYLQRFVQSLASYTNPRTQRWKNQLLRCAIGPLWRSNYDVDLFYLPEKVPLMSWLLRLGADPNDLPAPIQPSAIQPAIYQSPFITFLEALVDGGDHTADMASMLSLTCQFLEHGADLNARFIHHSLGSTLRMPHRTERWYFAFMEMSASHLCYDAQAQLLLLEAVDEWNGTTEQKQRLRNLFDVGSSRPAKVLLFGRVECFGEGYDHHYFFLPPSKEIPSPYSKEWQASDMTECDDYFSNHPDLLMDLKTAVQWLVDRNHLPEFAALTKDPETFLGLDIWHHGLGSFYNLEVQYDFSRIDWSYKPEYDAFMAAVEKKFS</sequence>
<name>A0A6A6HVZ0_9PLEO</name>
<dbReference type="Gene3D" id="3.40.50.300">
    <property type="entry name" value="P-loop containing nucleotide triphosphate hydrolases"/>
    <property type="match status" value="1"/>
</dbReference>
<evidence type="ECO:0000259" key="2">
    <source>
        <dbReference type="Pfam" id="PF24883"/>
    </source>
</evidence>
<dbReference type="EMBL" id="ML987208">
    <property type="protein sequence ID" value="KAF2242345.1"/>
    <property type="molecule type" value="Genomic_DNA"/>
</dbReference>
<evidence type="ECO:0000259" key="3">
    <source>
        <dbReference type="Pfam" id="PF25053"/>
    </source>
</evidence>
<keyword evidence="1" id="KW-0677">Repeat</keyword>
<dbReference type="PANTHER" id="PTHR10039">
    <property type="entry name" value="AMELOGENIN"/>
    <property type="match status" value="1"/>
</dbReference>
<dbReference type="InterPro" id="IPR056693">
    <property type="entry name" value="DUF7791"/>
</dbReference>
<evidence type="ECO:0000313" key="5">
    <source>
        <dbReference type="Proteomes" id="UP000800094"/>
    </source>
</evidence>
<dbReference type="InterPro" id="IPR056884">
    <property type="entry name" value="NPHP3-like_N"/>
</dbReference>
<dbReference type="Pfam" id="PF24883">
    <property type="entry name" value="NPHP3_N"/>
    <property type="match status" value="1"/>
</dbReference>
<feature type="domain" description="Nephrocystin 3-like N-terminal" evidence="2">
    <location>
        <begin position="294"/>
        <end position="458"/>
    </location>
</feature>
<proteinExistence type="predicted"/>
<feature type="domain" description="DUF7791" evidence="3">
    <location>
        <begin position="617"/>
        <end position="679"/>
    </location>
</feature>
<dbReference type="RefSeq" id="XP_033677349.1">
    <property type="nucleotide sequence ID" value="XM_033820103.1"/>
</dbReference>
<dbReference type="OrthoDB" id="443402at2759"/>
<evidence type="ECO:0000313" key="4">
    <source>
        <dbReference type="EMBL" id="KAF2242345.1"/>
    </source>
</evidence>
<dbReference type="InterPro" id="IPR027417">
    <property type="entry name" value="P-loop_NTPase"/>
</dbReference>
<protein>
    <submittedName>
        <fullName evidence="4">Uncharacterized protein</fullName>
    </submittedName>
</protein>
<dbReference type="Proteomes" id="UP000800094">
    <property type="component" value="Unassembled WGS sequence"/>
</dbReference>
<accession>A0A6A6HVZ0</accession>
<dbReference type="SUPFAM" id="SSF52540">
    <property type="entry name" value="P-loop containing nucleoside triphosphate hydrolases"/>
    <property type="match status" value="1"/>
</dbReference>
<gene>
    <name evidence="4" type="ORF">BU26DRAFT_158959</name>
</gene>
<dbReference type="GeneID" id="54573433"/>
<dbReference type="PANTHER" id="PTHR10039:SF5">
    <property type="entry name" value="NACHT DOMAIN-CONTAINING PROTEIN"/>
    <property type="match status" value="1"/>
</dbReference>
<dbReference type="AlphaFoldDB" id="A0A6A6HVZ0"/>
<evidence type="ECO:0000256" key="1">
    <source>
        <dbReference type="ARBA" id="ARBA00022737"/>
    </source>
</evidence>
<organism evidence="4 5">
    <name type="scientific">Trematosphaeria pertusa</name>
    <dbReference type="NCBI Taxonomy" id="390896"/>
    <lineage>
        <taxon>Eukaryota</taxon>
        <taxon>Fungi</taxon>
        <taxon>Dikarya</taxon>
        <taxon>Ascomycota</taxon>
        <taxon>Pezizomycotina</taxon>
        <taxon>Dothideomycetes</taxon>
        <taxon>Pleosporomycetidae</taxon>
        <taxon>Pleosporales</taxon>
        <taxon>Massarineae</taxon>
        <taxon>Trematosphaeriaceae</taxon>
        <taxon>Trematosphaeria</taxon>
    </lineage>
</organism>